<dbReference type="Proteomes" id="UP000237271">
    <property type="component" value="Unassembled WGS sequence"/>
</dbReference>
<gene>
    <name evidence="1" type="ORF">PHPALM_30374</name>
</gene>
<dbReference type="OrthoDB" id="115595at2759"/>
<protein>
    <submittedName>
        <fullName evidence="1">Retrovirus Polyprotein</fullName>
    </submittedName>
</protein>
<evidence type="ECO:0000313" key="2">
    <source>
        <dbReference type="Proteomes" id="UP000237271"/>
    </source>
</evidence>
<evidence type="ECO:0000313" key="1">
    <source>
        <dbReference type="EMBL" id="POM60733.1"/>
    </source>
</evidence>
<dbReference type="AlphaFoldDB" id="A0A2P4X5A5"/>
<reference evidence="1 2" key="1">
    <citation type="journal article" date="2017" name="Genome Biol. Evol.">
        <title>Phytophthora megakarya and P. palmivora, closely related causal agents of cacao black pod rot, underwent increases in genome sizes and gene numbers by different mechanisms.</title>
        <authorList>
            <person name="Ali S.S."/>
            <person name="Shao J."/>
            <person name="Lary D.J."/>
            <person name="Kronmiller B."/>
            <person name="Shen D."/>
            <person name="Strem M.D."/>
            <person name="Amoako-Attah I."/>
            <person name="Akrofi A.Y."/>
            <person name="Begoude B.A."/>
            <person name="Ten Hoopen G.M."/>
            <person name="Coulibaly K."/>
            <person name="Kebe B.I."/>
            <person name="Melnick R.L."/>
            <person name="Guiltinan M.J."/>
            <person name="Tyler B.M."/>
            <person name="Meinhardt L.W."/>
            <person name="Bailey B.A."/>
        </authorList>
    </citation>
    <scope>NUCLEOTIDE SEQUENCE [LARGE SCALE GENOMIC DNA]</scope>
    <source>
        <strain evidence="2">sbr112.9</strain>
    </source>
</reference>
<dbReference type="SUPFAM" id="SSF56672">
    <property type="entry name" value="DNA/RNA polymerases"/>
    <property type="match status" value="1"/>
</dbReference>
<name>A0A2P4X5A5_9STRA</name>
<proteinExistence type="predicted"/>
<dbReference type="EMBL" id="NCKW01016834">
    <property type="protein sequence ID" value="POM60733.1"/>
    <property type="molecule type" value="Genomic_DNA"/>
</dbReference>
<sequence>MGCFVSRVGVRADPGKFKAIVAWSTPWSQKDLRKWLAFANYPCKYITGFYTSFQLAEQLETIGFNVCGTIQMYRFGWCETIIAKYAQCTNLNERIDHLRRHTTVQIAPKGRRV</sequence>
<comment type="caution">
    <text evidence="1">The sequence shown here is derived from an EMBL/GenBank/DDBJ whole genome shotgun (WGS) entry which is preliminary data.</text>
</comment>
<accession>A0A2P4X5A5</accession>
<organism evidence="1 2">
    <name type="scientific">Phytophthora palmivora</name>
    <dbReference type="NCBI Taxonomy" id="4796"/>
    <lineage>
        <taxon>Eukaryota</taxon>
        <taxon>Sar</taxon>
        <taxon>Stramenopiles</taxon>
        <taxon>Oomycota</taxon>
        <taxon>Peronosporomycetes</taxon>
        <taxon>Peronosporales</taxon>
        <taxon>Peronosporaceae</taxon>
        <taxon>Phytophthora</taxon>
    </lineage>
</organism>
<keyword evidence="2" id="KW-1185">Reference proteome</keyword>
<dbReference type="InterPro" id="IPR043502">
    <property type="entry name" value="DNA/RNA_pol_sf"/>
</dbReference>